<dbReference type="Proteomes" id="UP000460435">
    <property type="component" value="Unassembled WGS sequence"/>
</dbReference>
<evidence type="ECO:0000313" key="3">
    <source>
        <dbReference type="Proteomes" id="UP000460435"/>
    </source>
</evidence>
<keyword evidence="2" id="KW-0255">Endonuclease</keyword>
<keyword evidence="2" id="KW-0540">Nuclease</keyword>
<feature type="domain" description="Endonuclease/exonuclease/phosphatase" evidence="1">
    <location>
        <begin position="15"/>
        <end position="244"/>
    </location>
</feature>
<reference evidence="2 3" key="1">
    <citation type="submission" date="2019-11" db="EMBL/GenBank/DDBJ databases">
        <authorList>
            <person name="Li X.-J."/>
            <person name="Feng X.-M."/>
        </authorList>
    </citation>
    <scope>NUCLEOTIDE SEQUENCE [LARGE SCALE GENOMIC DNA]</scope>
    <source>
        <strain evidence="2 3">XMNu-373</strain>
    </source>
</reference>
<organism evidence="2 3">
    <name type="scientific">Phytoactinopolyspora mesophila</name>
    <dbReference type="NCBI Taxonomy" id="2650750"/>
    <lineage>
        <taxon>Bacteria</taxon>
        <taxon>Bacillati</taxon>
        <taxon>Actinomycetota</taxon>
        <taxon>Actinomycetes</taxon>
        <taxon>Jiangellales</taxon>
        <taxon>Jiangellaceae</taxon>
        <taxon>Phytoactinopolyspora</taxon>
    </lineage>
</organism>
<evidence type="ECO:0000313" key="2">
    <source>
        <dbReference type="EMBL" id="NDL57302.1"/>
    </source>
</evidence>
<dbReference type="GO" id="GO:0004519">
    <property type="term" value="F:endonuclease activity"/>
    <property type="evidence" value="ECO:0007669"/>
    <property type="project" value="UniProtKB-KW"/>
</dbReference>
<dbReference type="RefSeq" id="WP_162449953.1">
    <property type="nucleotide sequence ID" value="NZ_WLZY01000002.1"/>
</dbReference>
<proteinExistence type="predicted"/>
<keyword evidence="2" id="KW-0378">Hydrolase</keyword>
<dbReference type="InterPro" id="IPR005135">
    <property type="entry name" value="Endo/exonuclease/phosphatase"/>
</dbReference>
<sequence>MSDFTDGSAVRVRLVSYNVRGLRDDAGAVAQILRELDPDVVCLQEMPRWLAWRGRCAALARRAHLLYAGGGGNTGGTGLMTAVRVDVHDLREHRLRRTPGLHRRGTVLATLGKGPARFGVASVHLGLDAAERARHFTDISGLIKQMTRSVEGAGTRGGERSGQAASRAEDPVVIIAGDMNETPSAMTWTRIAGQYVDAGADDPTPTFSTAQPRHRIDGVFTRGPVEVASYSVLDSPLVAAASDHRPVVADLLLPSSSRPAAFG</sequence>
<dbReference type="InterPro" id="IPR036691">
    <property type="entry name" value="Endo/exonu/phosph_ase_sf"/>
</dbReference>
<dbReference type="EMBL" id="WLZY01000002">
    <property type="protein sequence ID" value="NDL57302.1"/>
    <property type="molecule type" value="Genomic_DNA"/>
</dbReference>
<evidence type="ECO:0000259" key="1">
    <source>
        <dbReference type="Pfam" id="PF03372"/>
    </source>
</evidence>
<name>A0A7K3M308_9ACTN</name>
<accession>A0A7K3M308</accession>
<keyword evidence="3" id="KW-1185">Reference proteome</keyword>
<dbReference type="Gene3D" id="3.60.10.10">
    <property type="entry name" value="Endonuclease/exonuclease/phosphatase"/>
    <property type="match status" value="1"/>
</dbReference>
<dbReference type="AlphaFoldDB" id="A0A7K3M308"/>
<protein>
    <submittedName>
        <fullName evidence="2">Endonuclease</fullName>
    </submittedName>
</protein>
<comment type="caution">
    <text evidence="2">The sequence shown here is derived from an EMBL/GenBank/DDBJ whole genome shotgun (WGS) entry which is preliminary data.</text>
</comment>
<dbReference type="Pfam" id="PF03372">
    <property type="entry name" value="Exo_endo_phos"/>
    <property type="match status" value="1"/>
</dbReference>
<gene>
    <name evidence="2" type="ORF">F7O44_09495</name>
</gene>
<dbReference type="SUPFAM" id="SSF56219">
    <property type="entry name" value="DNase I-like"/>
    <property type="match status" value="1"/>
</dbReference>